<dbReference type="RefSeq" id="WP_387970022.1">
    <property type="nucleotide sequence ID" value="NZ_JBHRWO010000004.1"/>
</dbReference>
<feature type="transmembrane region" description="Helical" evidence="2">
    <location>
        <begin position="54"/>
        <end position="75"/>
    </location>
</feature>
<reference evidence="5" key="1">
    <citation type="journal article" date="2019" name="Int. J. Syst. Evol. Microbiol.">
        <title>The Global Catalogue of Microorganisms (GCM) 10K type strain sequencing project: providing services to taxonomists for standard genome sequencing and annotation.</title>
        <authorList>
            <consortium name="The Broad Institute Genomics Platform"/>
            <consortium name="The Broad Institute Genome Sequencing Center for Infectious Disease"/>
            <person name="Wu L."/>
            <person name="Ma J."/>
        </authorList>
    </citation>
    <scope>NUCLEOTIDE SEQUENCE [LARGE SCALE GENOMIC DNA]</scope>
    <source>
        <strain evidence="5">CGMCC 4.7396</strain>
    </source>
</reference>
<evidence type="ECO:0000256" key="2">
    <source>
        <dbReference type="SAM" id="Phobius"/>
    </source>
</evidence>
<keyword evidence="2" id="KW-0812">Transmembrane</keyword>
<protein>
    <submittedName>
        <fullName evidence="4">CHASE3 domain-containing protein</fullName>
    </submittedName>
</protein>
<feature type="compositionally biased region" description="Low complexity" evidence="1">
    <location>
        <begin position="1"/>
        <end position="12"/>
    </location>
</feature>
<evidence type="ECO:0000256" key="1">
    <source>
        <dbReference type="SAM" id="MobiDB-lite"/>
    </source>
</evidence>
<feature type="compositionally biased region" description="Low complexity" evidence="1">
    <location>
        <begin position="19"/>
        <end position="32"/>
    </location>
</feature>
<feature type="transmembrane region" description="Helical" evidence="2">
    <location>
        <begin position="434"/>
        <end position="456"/>
    </location>
</feature>
<keyword evidence="5" id="KW-1185">Reference proteome</keyword>
<dbReference type="EMBL" id="JBHRWO010000004">
    <property type="protein sequence ID" value="MFC3491359.1"/>
    <property type="molecule type" value="Genomic_DNA"/>
</dbReference>
<evidence type="ECO:0000313" key="4">
    <source>
        <dbReference type="EMBL" id="MFC3491359.1"/>
    </source>
</evidence>
<gene>
    <name evidence="4" type="ORF">ACFO8M_02520</name>
</gene>
<feature type="transmembrane region" description="Helical" evidence="2">
    <location>
        <begin position="220"/>
        <end position="238"/>
    </location>
</feature>
<accession>A0ABV7PVR4</accession>
<proteinExistence type="predicted"/>
<comment type="caution">
    <text evidence="4">The sequence shown here is derived from an EMBL/GenBank/DDBJ whole genome shotgun (WGS) entry which is preliminary data.</text>
</comment>
<dbReference type="Proteomes" id="UP001595712">
    <property type="component" value="Unassembled WGS sequence"/>
</dbReference>
<keyword evidence="2" id="KW-1133">Transmembrane helix</keyword>
<dbReference type="InterPro" id="IPR007891">
    <property type="entry name" value="CHASE3"/>
</dbReference>
<evidence type="ECO:0000259" key="3">
    <source>
        <dbReference type="Pfam" id="PF05227"/>
    </source>
</evidence>
<sequence>MSVQSPPAQTQAPAPPAAPAIRETAPPAGAAPGQRRFDRMLAALRFTPGQLRGVLAVVAALILGAGITGMTAILARSAVIEETTSQSGRLSVAALQLYQALSQADATAASSYLTAGTPSDEMNDTYREAMRDATVALATAAGEVKTPADVELVAELNARLPVYTGLVETARTFNRLGEPVGATYQEQASTLMREEMLPSAHDLQENSLGQLSESRADAAAFPWAAAALTIAALGTLVWAQMWLSRKTNRVFNLGLVGSTVLLVVFAGWLSMASLASANHTNRSHEDGAGPLELLADAEITAQQARAEESLVLIARGEDPDAAARFEEHFKALADPGELLDQLDEAFASDPELSKNIDTAREAAETWRAGHDEVVKLAQEGRYGEAVALVVGEGEGEDETGLWASFTTLNDALTEATEVSADRFIEATHDAQRSLSGAAVGLAALALGALISAAVGIQLRVAEYYA</sequence>
<dbReference type="Pfam" id="PF05227">
    <property type="entry name" value="CHASE3"/>
    <property type="match status" value="1"/>
</dbReference>
<keyword evidence="2" id="KW-0472">Membrane</keyword>
<evidence type="ECO:0000313" key="5">
    <source>
        <dbReference type="Proteomes" id="UP001595712"/>
    </source>
</evidence>
<feature type="region of interest" description="Disordered" evidence="1">
    <location>
        <begin position="1"/>
        <end position="32"/>
    </location>
</feature>
<feature type="domain" description="CHASE3" evidence="3">
    <location>
        <begin position="326"/>
        <end position="393"/>
    </location>
</feature>
<feature type="transmembrane region" description="Helical" evidence="2">
    <location>
        <begin position="250"/>
        <end position="271"/>
    </location>
</feature>
<name>A0ABV7PVR4_9ACTN</name>
<organism evidence="4 5">
    <name type="scientific">Glycomyces rhizosphaerae</name>
    <dbReference type="NCBI Taxonomy" id="2054422"/>
    <lineage>
        <taxon>Bacteria</taxon>
        <taxon>Bacillati</taxon>
        <taxon>Actinomycetota</taxon>
        <taxon>Actinomycetes</taxon>
        <taxon>Glycomycetales</taxon>
        <taxon>Glycomycetaceae</taxon>
        <taxon>Glycomyces</taxon>
    </lineage>
</organism>